<dbReference type="InterPro" id="IPR021424">
    <property type="entry name" value="PorA"/>
</dbReference>
<keyword evidence="1" id="KW-0472">Membrane</keyword>
<dbReference type="RefSeq" id="WP_086892097.1">
    <property type="nucleotide sequence ID" value="NZ_CP021252.1"/>
</dbReference>
<evidence type="ECO:0008006" key="4">
    <source>
        <dbReference type="Google" id="ProtNLM"/>
    </source>
</evidence>
<accession>A0A2Z2IZQ1</accession>
<organism evidence="2 3">
    <name type="scientific">Corynebacterium striatum</name>
    <dbReference type="NCBI Taxonomy" id="43770"/>
    <lineage>
        <taxon>Bacteria</taxon>
        <taxon>Bacillati</taxon>
        <taxon>Actinomycetota</taxon>
        <taxon>Actinomycetes</taxon>
        <taxon>Mycobacteriales</taxon>
        <taxon>Corynebacteriaceae</taxon>
        <taxon>Corynebacterium</taxon>
    </lineage>
</organism>
<proteinExistence type="predicted"/>
<dbReference type="AlphaFoldDB" id="A0A2Z2IZQ1"/>
<keyword evidence="1" id="KW-0812">Transmembrane</keyword>
<protein>
    <recommendedName>
        <fullName evidence="4">DUF3068 domain-containing protein</fullName>
    </recommendedName>
</protein>
<feature type="transmembrane region" description="Helical" evidence="1">
    <location>
        <begin position="291"/>
        <end position="312"/>
    </location>
</feature>
<sequence>MLPKSRIFSVLLLGLGVALIAAGLAAPRFLDFEPRLPLDLEKTTWTLTDDSAKSQVVTGEGTSAYEGPMTYQLNMEMQDPSDGEKVTVRIGESAMRGDSGELADLSMARVWSYPMDRLSGQALDDAALTHTLGSPTAEVTVDGNWMKFPASTEQTTYPVFDPYLRKAADAVFEEEMDIDGRTVYRFRQEVEPTNLATLYPGQTTTTLRNEDDSTEQGYLFHKATRDFYVDQATGLVVGMDVAIDDYWGDRTGAGRETQFMFEGKTSEEDRSAFLAEAAKFPKPAVGNAVRWGSLGLGALLALIGLIGSLGAFSRRRG</sequence>
<keyword evidence="1" id="KW-1133">Transmembrane helix</keyword>
<gene>
    <name evidence="2" type="ORF">CBE89_11780</name>
</gene>
<dbReference type="Proteomes" id="UP000250197">
    <property type="component" value="Chromosome"/>
</dbReference>
<evidence type="ECO:0000313" key="3">
    <source>
        <dbReference type="Proteomes" id="UP000250197"/>
    </source>
</evidence>
<name>A0A2Z2IZQ1_CORST</name>
<dbReference type="Pfam" id="PF11271">
    <property type="entry name" value="PorA"/>
    <property type="match status" value="1"/>
</dbReference>
<evidence type="ECO:0000256" key="1">
    <source>
        <dbReference type="SAM" id="Phobius"/>
    </source>
</evidence>
<dbReference type="EMBL" id="CP021252">
    <property type="protein sequence ID" value="ART22099.1"/>
    <property type="molecule type" value="Genomic_DNA"/>
</dbReference>
<dbReference type="KEGG" id="cstr:CBE89_11780"/>
<reference evidence="2 3" key="1">
    <citation type="submission" date="2017-05" db="EMBL/GenBank/DDBJ databases">
        <title>Complete genome sequence of Corynebacterium striatum KC-Na-1 isolated from Neophocaena asiaeorientalis in Korea.</title>
        <authorList>
            <person name="Kim J.H."/>
            <person name="Lee K."/>
        </authorList>
    </citation>
    <scope>NUCLEOTIDE SEQUENCE [LARGE SCALE GENOMIC DNA]</scope>
    <source>
        <strain evidence="2 3">KC-Na-01</strain>
    </source>
</reference>
<evidence type="ECO:0000313" key="2">
    <source>
        <dbReference type="EMBL" id="ART22099.1"/>
    </source>
</evidence>